<comment type="caution">
    <text evidence="3">The sequence shown here is derived from an EMBL/GenBank/DDBJ whole genome shotgun (WGS) entry which is preliminary data.</text>
</comment>
<dbReference type="Pfam" id="PF17774">
    <property type="entry name" value="YlmH_RBD"/>
    <property type="match status" value="1"/>
</dbReference>
<dbReference type="PROSITE" id="PS50889">
    <property type="entry name" value="S4"/>
    <property type="match status" value="1"/>
</dbReference>
<evidence type="ECO:0000313" key="3">
    <source>
        <dbReference type="EMBL" id="KAB2954499.1"/>
    </source>
</evidence>
<accession>A0A6I0EXI4</accession>
<dbReference type="RefSeq" id="WP_207707014.1">
    <property type="nucleotide sequence ID" value="NZ_WBXO01000001.1"/>
</dbReference>
<evidence type="ECO:0000313" key="4">
    <source>
        <dbReference type="Proteomes" id="UP000468766"/>
    </source>
</evidence>
<evidence type="ECO:0000259" key="2">
    <source>
        <dbReference type="Pfam" id="PF17774"/>
    </source>
</evidence>
<protein>
    <recommendedName>
        <fullName evidence="2">Ribosome-associated protein quality control protein P2 RNA-binding domain-containing protein</fullName>
    </recommendedName>
</protein>
<dbReference type="InterPro" id="IPR040591">
    <property type="entry name" value="RqcP2_RBD"/>
</dbReference>
<dbReference type="InterPro" id="IPR012677">
    <property type="entry name" value="Nucleotide-bd_a/b_plait_sf"/>
</dbReference>
<dbReference type="Gene3D" id="3.30.1370.160">
    <property type="match status" value="1"/>
</dbReference>
<feature type="domain" description="Ribosome-associated protein quality control protein P2 RNA-binding" evidence="2">
    <location>
        <begin position="108"/>
        <end position="171"/>
    </location>
</feature>
<keyword evidence="4" id="KW-1185">Reference proteome</keyword>
<organism evidence="3 4">
    <name type="scientific">Heliorestis acidaminivorans</name>
    <dbReference type="NCBI Taxonomy" id="553427"/>
    <lineage>
        <taxon>Bacteria</taxon>
        <taxon>Bacillati</taxon>
        <taxon>Bacillota</taxon>
        <taxon>Clostridia</taxon>
        <taxon>Eubacteriales</taxon>
        <taxon>Heliobacteriaceae</taxon>
        <taxon>Heliorestis</taxon>
    </lineage>
</organism>
<gene>
    <name evidence="3" type="ORF">F9B85_02120</name>
</gene>
<dbReference type="GO" id="GO:0003723">
    <property type="term" value="F:RNA binding"/>
    <property type="evidence" value="ECO:0007669"/>
    <property type="project" value="UniProtKB-KW"/>
</dbReference>
<dbReference type="Proteomes" id="UP000468766">
    <property type="component" value="Unassembled WGS sequence"/>
</dbReference>
<keyword evidence="1" id="KW-0694">RNA-binding</keyword>
<reference evidence="3 4" key="1">
    <citation type="submission" date="2019-10" db="EMBL/GenBank/DDBJ databases">
        <title>Whole-genome sequence of the extremophile Heliorestis acidaminivorans DSM 24790.</title>
        <authorList>
            <person name="Kyndt J.A."/>
            <person name="Meyer T.E."/>
        </authorList>
    </citation>
    <scope>NUCLEOTIDE SEQUENCE [LARGE SCALE GENOMIC DNA]</scope>
    <source>
        <strain evidence="3 4">DSM 24790</strain>
    </source>
</reference>
<dbReference type="SUPFAM" id="SSF55174">
    <property type="entry name" value="Alpha-L RNA-binding motif"/>
    <property type="match status" value="1"/>
</dbReference>
<dbReference type="AlphaFoldDB" id="A0A6I0EXI4"/>
<dbReference type="Gene3D" id="3.30.70.330">
    <property type="match status" value="1"/>
</dbReference>
<dbReference type="CDD" id="cd00165">
    <property type="entry name" value="S4"/>
    <property type="match status" value="1"/>
</dbReference>
<name>A0A6I0EXI4_9FIRM</name>
<dbReference type="EMBL" id="WBXO01000001">
    <property type="protein sequence ID" value="KAB2954499.1"/>
    <property type="molecule type" value="Genomic_DNA"/>
</dbReference>
<evidence type="ECO:0000256" key="1">
    <source>
        <dbReference type="PROSITE-ProRule" id="PRU00182"/>
    </source>
</evidence>
<proteinExistence type="predicted"/>
<sequence>MVSFLIEMTKGRGKFLEHVAEDMREPLGRLIDQAELCQRSGKVQYSNFLEPFLFEKASQLLQGYSALYFYLDGGYEEAERKRFILYPYEYDKADNNLQWLKGELAKGHGKVKHRDYLGSLLGIGIGREKIGDLKITEKGCAVVVDATLAPYIESHWREVNKYGIEVSAISVGEIPPFLEEGKIRSITVSSLRTDAIIAAVWSLSRSKAAELVQKGLLRVNGRETSRIDFVIEDQDLLSLRGYGRARVQEITGTTKKGRISLKIWQPVEL</sequence>